<proteinExistence type="predicted"/>
<keyword evidence="2" id="KW-1185">Reference proteome</keyword>
<organism evidence="1 2">
    <name type="scientific">Sphingomonas guangdongensis</name>
    <dbReference type="NCBI Taxonomy" id="1141890"/>
    <lineage>
        <taxon>Bacteria</taxon>
        <taxon>Pseudomonadati</taxon>
        <taxon>Pseudomonadota</taxon>
        <taxon>Alphaproteobacteria</taxon>
        <taxon>Sphingomonadales</taxon>
        <taxon>Sphingomonadaceae</taxon>
        <taxon>Sphingomonas</taxon>
    </lineage>
</organism>
<accession>A0A285R677</accession>
<name>A0A285R677_9SPHN</name>
<dbReference type="AlphaFoldDB" id="A0A285R677"/>
<reference evidence="1 2" key="1">
    <citation type="submission" date="2017-07" db="EMBL/GenBank/DDBJ databases">
        <authorList>
            <person name="Sun Z.S."/>
            <person name="Albrecht U."/>
            <person name="Echele G."/>
            <person name="Lee C.C."/>
        </authorList>
    </citation>
    <scope>NUCLEOTIDE SEQUENCE [LARGE SCALE GENOMIC DNA]</scope>
    <source>
        <strain evidence="1 2">CGMCC 1.12672</strain>
    </source>
</reference>
<evidence type="ECO:0000313" key="2">
    <source>
        <dbReference type="Proteomes" id="UP000219494"/>
    </source>
</evidence>
<dbReference type="EMBL" id="OBMI01000003">
    <property type="protein sequence ID" value="SOB87847.1"/>
    <property type="molecule type" value="Genomic_DNA"/>
</dbReference>
<protein>
    <submittedName>
        <fullName evidence="1">Uncharacterized protein</fullName>
    </submittedName>
</protein>
<dbReference type="RefSeq" id="WP_097064783.1">
    <property type="nucleotide sequence ID" value="NZ_OBMI01000003.1"/>
</dbReference>
<sequence>MLAWFSGGAVLMALAVPGGGRPALPLQARQPLVLPANFTLNPVRSRLAVMPPLVARYSPRLEGASRSARDPAQFAALRAMPVDRGGFRGSPINAKLEWKLSGDLGGIDSQLGVSGVPRLISRALLR</sequence>
<evidence type="ECO:0000313" key="1">
    <source>
        <dbReference type="EMBL" id="SOB87847.1"/>
    </source>
</evidence>
<gene>
    <name evidence="1" type="ORF">SAMN06297144_2984</name>
</gene>
<dbReference type="Proteomes" id="UP000219494">
    <property type="component" value="Unassembled WGS sequence"/>
</dbReference>